<dbReference type="SUPFAM" id="SSF57184">
    <property type="entry name" value="Growth factor receptor domain"/>
    <property type="match status" value="1"/>
</dbReference>
<dbReference type="FunFam" id="2.60.120.290:FF:000013">
    <property type="entry name" value="Membrane frizzled-related protein"/>
    <property type="match status" value="2"/>
</dbReference>
<evidence type="ECO:0000256" key="1">
    <source>
        <dbReference type="ARBA" id="ARBA00004479"/>
    </source>
</evidence>
<dbReference type="FunFam" id="2.10.25.10:FF:000240">
    <property type="entry name" value="Vitamin K-dependent protein S"/>
    <property type="match status" value="1"/>
</dbReference>
<dbReference type="InterPro" id="IPR050751">
    <property type="entry name" value="ECM_structural_protein"/>
</dbReference>
<keyword evidence="10" id="KW-0472">Membrane</keyword>
<dbReference type="PANTHER" id="PTHR24034">
    <property type="entry name" value="EGF-LIKE DOMAIN-CONTAINING PROTEIN"/>
    <property type="match status" value="1"/>
</dbReference>
<evidence type="ECO:0000256" key="7">
    <source>
        <dbReference type="ARBA" id="ARBA00022729"/>
    </source>
</evidence>
<evidence type="ECO:0000256" key="3">
    <source>
        <dbReference type="ARBA" id="ARBA00022525"/>
    </source>
</evidence>
<keyword evidence="4 14" id="KW-0245">EGF-like domain</keyword>
<dbReference type="InterPro" id="IPR000152">
    <property type="entry name" value="EGF-type_Asp/Asn_hydroxyl_site"/>
</dbReference>
<dbReference type="SMART" id="SM00042">
    <property type="entry name" value="CUB"/>
    <property type="match status" value="2"/>
</dbReference>
<dbReference type="Pfam" id="PF14670">
    <property type="entry name" value="FXa_inhibition"/>
    <property type="match status" value="2"/>
</dbReference>
<dbReference type="Gene3D" id="2.10.25.10">
    <property type="entry name" value="Laminin"/>
    <property type="match status" value="7"/>
</dbReference>
<sequence length="550" mass="59875">MRFCLLSLLILTCFTLKEIHGQQSCGRSITVPVGSEDTISSPGYPAPYPSDSSCTYRIMSSPSSNHVTIRFTSFHVESHRKCSFDYLAVHDGPSTSSRLIKKFCGPELPPTITSSGSSLTIYFHSDSSVQGDGFEFSYSVGCTYTYTETHGQFSSPGYPSDYPQNSDCTYNIQPASGNQVLLQFLYLEIEESSSCSYDRLSLYTDATAPEIYRFCGRMNPFNVLVSASKFTLKFHSDRSVSRPGFRLSYNITRDCEHGNGGCAHDCLNISPGSVECSCRSGYELTYGSNCVDNNECSSGNPCQDVCTNTDGSFYCSCSTPGFLLSPDGRNCTDMSCKKSNGGCAHTCLPAGNAHYYCGCHHGYVLAPDAHNCTDINECTTDDATLVHKCEHHCVNEAGSYFCTCNSGYVVSSNGRTCEDVDECPNHEDTCDHQCKNVPGGWECSCYSGFKVDPENPHMCVDVDECAEGLAPAACTTCWNSEGSYQCLCSDGFNPNDDNTDCIDVNECMDRNGGCEQVCLNTPGSMKCACFSGYEPPSNNSVSCNDISKYT</sequence>
<dbReference type="InterPro" id="IPR026823">
    <property type="entry name" value="cEGF"/>
</dbReference>
<keyword evidence="5" id="KW-0254">Endocytosis</keyword>
<dbReference type="PROSITE" id="PS01180">
    <property type="entry name" value="CUB"/>
    <property type="match status" value="2"/>
</dbReference>
<dbReference type="HOGENOM" id="CLU_495724_0_0_1"/>
<dbReference type="EMBL" id="EAAA01002935">
    <property type="status" value="NOT_ANNOTATED_CDS"/>
    <property type="molecule type" value="Genomic_DNA"/>
</dbReference>
<evidence type="ECO:0000256" key="14">
    <source>
        <dbReference type="PROSITE-ProRule" id="PRU00076"/>
    </source>
</evidence>
<dbReference type="OMA" id="NECETPR"/>
<dbReference type="InterPro" id="IPR035914">
    <property type="entry name" value="Sperma_CUB_dom_sf"/>
</dbReference>
<dbReference type="SUPFAM" id="SSF57196">
    <property type="entry name" value="EGF/Laminin"/>
    <property type="match status" value="4"/>
</dbReference>
<evidence type="ECO:0000259" key="16">
    <source>
        <dbReference type="PROSITE" id="PS01180"/>
    </source>
</evidence>
<dbReference type="PROSITE" id="PS01186">
    <property type="entry name" value="EGF_2"/>
    <property type="match status" value="1"/>
</dbReference>
<dbReference type="AlphaFoldDB" id="H2XKS5"/>
<evidence type="ECO:0000256" key="12">
    <source>
        <dbReference type="ARBA" id="ARBA00023170"/>
    </source>
</evidence>
<evidence type="ECO:0000256" key="15">
    <source>
        <dbReference type="SAM" id="SignalP"/>
    </source>
</evidence>
<name>H2XKS5_CIOIN</name>
<dbReference type="Proteomes" id="UP000008144">
    <property type="component" value="Chromosome 9"/>
</dbReference>
<dbReference type="Pfam" id="PF07645">
    <property type="entry name" value="EGF_CA"/>
    <property type="match status" value="2"/>
</dbReference>
<keyword evidence="3" id="KW-0964">Secreted</keyword>
<evidence type="ECO:0000256" key="10">
    <source>
        <dbReference type="ARBA" id="ARBA00023136"/>
    </source>
</evidence>
<evidence type="ECO:0000256" key="5">
    <source>
        <dbReference type="ARBA" id="ARBA00022583"/>
    </source>
</evidence>
<dbReference type="Gene3D" id="2.60.120.290">
    <property type="entry name" value="Spermadhesin, CUB domain"/>
    <property type="match status" value="2"/>
</dbReference>
<dbReference type="PROSITE" id="PS50026">
    <property type="entry name" value="EGF_3"/>
    <property type="match status" value="1"/>
</dbReference>
<dbReference type="GO" id="GO:0006897">
    <property type="term" value="P:endocytosis"/>
    <property type="evidence" value="ECO:0007669"/>
    <property type="project" value="UniProtKB-KW"/>
</dbReference>
<dbReference type="Pfam" id="PF00431">
    <property type="entry name" value="CUB"/>
    <property type="match status" value="2"/>
</dbReference>
<evidence type="ECO:0000256" key="4">
    <source>
        <dbReference type="ARBA" id="ARBA00022536"/>
    </source>
</evidence>
<feature type="chain" id="PRO_5003576802" description="Cubilin" evidence="15">
    <location>
        <begin position="22"/>
        <end position="550"/>
    </location>
</feature>
<protein>
    <recommendedName>
        <fullName evidence="20">Cubilin</fullName>
    </recommendedName>
</protein>
<evidence type="ECO:0000256" key="13">
    <source>
        <dbReference type="ARBA" id="ARBA00023180"/>
    </source>
</evidence>
<evidence type="ECO:0000256" key="8">
    <source>
        <dbReference type="ARBA" id="ARBA00022737"/>
    </source>
</evidence>
<dbReference type="PANTHER" id="PTHR24034:SF209">
    <property type="entry name" value="EGF-LIKE DOMAIN-CONTAINING PROTEIN"/>
    <property type="match status" value="1"/>
</dbReference>
<evidence type="ECO:0000313" key="18">
    <source>
        <dbReference type="Ensembl" id="ENSCINP00000030257.1"/>
    </source>
</evidence>
<feature type="signal peptide" evidence="15">
    <location>
        <begin position="1"/>
        <end position="21"/>
    </location>
</feature>
<evidence type="ECO:0000313" key="19">
    <source>
        <dbReference type="Proteomes" id="UP000008144"/>
    </source>
</evidence>
<feature type="disulfide bond" evidence="14">
    <location>
        <begin position="296"/>
        <end position="306"/>
    </location>
</feature>
<dbReference type="InterPro" id="IPR001881">
    <property type="entry name" value="EGF-like_Ca-bd_dom"/>
</dbReference>
<proteinExistence type="predicted"/>
<reference evidence="18" key="4">
    <citation type="submission" date="2025-09" db="UniProtKB">
        <authorList>
            <consortium name="Ensembl"/>
        </authorList>
    </citation>
    <scope>IDENTIFICATION</scope>
</reference>
<dbReference type="InParanoid" id="H2XKS5"/>
<keyword evidence="12" id="KW-0675">Receptor</keyword>
<keyword evidence="11 14" id="KW-1015">Disulfide bond</keyword>
<dbReference type="SMART" id="SM00181">
    <property type="entry name" value="EGF"/>
    <property type="match status" value="7"/>
</dbReference>
<dbReference type="GeneTree" id="ENSGT00940000164218"/>
<dbReference type="InterPro" id="IPR009030">
    <property type="entry name" value="Growth_fac_rcpt_cys_sf"/>
</dbReference>
<dbReference type="Ensembl" id="ENSCINT00000036149.1">
    <property type="protein sequence ID" value="ENSCINP00000030257.1"/>
    <property type="gene ID" value="ENSCING00000022662.1"/>
</dbReference>
<dbReference type="SUPFAM" id="SSF49854">
    <property type="entry name" value="Spermadhesin, CUB domain"/>
    <property type="match status" value="2"/>
</dbReference>
<evidence type="ECO:0008006" key="20">
    <source>
        <dbReference type="Google" id="ProtNLM"/>
    </source>
</evidence>
<accession>H2XKS5</accession>
<dbReference type="CDD" id="cd00041">
    <property type="entry name" value="CUB"/>
    <property type="match status" value="2"/>
</dbReference>
<dbReference type="FunFam" id="2.10.25.10:FF:000009">
    <property type="entry name" value="Low-density lipoprotein receptor isoform 1"/>
    <property type="match status" value="1"/>
</dbReference>
<keyword evidence="13" id="KW-0325">Glycoprotein</keyword>
<comment type="caution">
    <text evidence="14">Lacks conserved residue(s) required for the propagation of feature annotation.</text>
</comment>
<dbReference type="STRING" id="7719.ENSCINP00000030257"/>
<dbReference type="InterPro" id="IPR000859">
    <property type="entry name" value="CUB_dom"/>
</dbReference>
<keyword evidence="19" id="KW-1185">Reference proteome</keyword>
<evidence type="ECO:0000256" key="9">
    <source>
        <dbReference type="ARBA" id="ARBA00022989"/>
    </source>
</evidence>
<evidence type="ECO:0000256" key="11">
    <source>
        <dbReference type="ARBA" id="ARBA00023157"/>
    </source>
</evidence>
<keyword evidence="8" id="KW-0677">Repeat</keyword>
<dbReference type="InterPro" id="IPR049883">
    <property type="entry name" value="NOTCH1_EGF-like"/>
</dbReference>
<reference evidence="19" key="1">
    <citation type="journal article" date="2002" name="Science">
        <title>The draft genome of Ciona intestinalis: insights into chordate and vertebrate origins.</title>
        <authorList>
            <person name="Dehal P."/>
            <person name="Satou Y."/>
            <person name="Campbell R.K."/>
            <person name="Chapman J."/>
            <person name="Degnan B."/>
            <person name="De Tomaso A."/>
            <person name="Davidson B."/>
            <person name="Di Gregorio A."/>
            <person name="Gelpke M."/>
            <person name="Goodstein D.M."/>
            <person name="Harafuji N."/>
            <person name="Hastings K.E."/>
            <person name="Ho I."/>
            <person name="Hotta K."/>
            <person name="Huang W."/>
            <person name="Kawashima T."/>
            <person name="Lemaire P."/>
            <person name="Martinez D."/>
            <person name="Meinertzhagen I.A."/>
            <person name="Necula S."/>
            <person name="Nonaka M."/>
            <person name="Putnam N."/>
            <person name="Rash S."/>
            <person name="Saiga H."/>
            <person name="Satake M."/>
            <person name="Terry A."/>
            <person name="Yamada L."/>
            <person name="Wang H.G."/>
            <person name="Awazu S."/>
            <person name="Azumi K."/>
            <person name="Boore J."/>
            <person name="Branno M."/>
            <person name="Chin-Bow S."/>
            <person name="DeSantis R."/>
            <person name="Doyle S."/>
            <person name="Francino P."/>
            <person name="Keys D.N."/>
            <person name="Haga S."/>
            <person name="Hayashi H."/>
            <person name="Hino K."/>
            <person name="Imai K.S."/>
            <person name="Inaba K."/>
            <person name="Kano S."/>
            <person name="Kobayashi K."/>
            <person name="Kobayashi M."/>
            <person name="Lee B.I."/>
            <person name="Makabe K.W."/>
            <person name="Manohar C."/>
            <person name="Matassi G."/>
            <person name="Medina M."/>
            <person name="Mochizuki Y."/>
            <person name="Mount S."/>
            <person name="Morishita T."/>
            <person name="Miura S."/>
            <person name="Nakayama A."/>
            <person name="Nishizaka S."/>
            <person name="Nomoto H."/>
            <person name="Ohta F."/>
            <person name="Oishi K."/>
            <person name="Rigoutsos I."/>
            <person name="Sano M."/>
            <person name="Sasaki A."/>
            <person name="Sasakura Y."/>
            <person name="Shoguchi E."/>
            <person name="Shin-i T."/>
            <person name="Spagnuolo A."/>
            <person name="Stainier D."/>
            <person name="Suzuki M.M."/>
            <person name="Tassy O."/>
            <person name="Takatori N."/>
            <person name="Tokuoka M."/>
            <person name="Yagi K."/>
            <person name="Yoshizaki F."/>
            <person name="Wada S."/>
            <person name="Zhang C."/>
            <person name="Hyatt P.D."/>
            <person name="Larimer F."/>
            <person name="Detter C."/>
            <person name="Doggett N."/>
            <person name="Glavina T."/>
            <person name="Hawkins T."/>
            <person name="Richardson P."/>
            <person name="Lucas S."/>
            <person name="Kohara Y."/>
            <person name="Levine M."/>
            <person name="Satoh N."/>
            <person name="Rokhsar D.S."/>
        </authorList>
    </citation>
    <scope>NUCLEOTIDE SEQUENCE [LARGE SCALE GENOMIC DNA]</scope>
</reference>
<keyword evidence="7 15" id="KW-0732">Signal</keyword>
<reference evidence="18" key="2">
    <citation type="journal article" date="2008" name="Genome Biol.">
        <title>Improved genome assembly and evidence-based global gene model set for the chordate Ciona intestinalis: new insight into intron and operon populations.</title>
        <authorList>
            <person name="Satou Y."/>
            <person name="Mineta K."/>
            <person name="Ogasawara M."/>
            <person name="Sasakura Y."/>
            <person name="Shoguchi E."/>
            <person name="Ueno K."/>
            <person name="Yamada L."/>
            <person name="Matsumoto J."/>
            <person name="Wasserscheid J."/>
            <person name="Dewar K."/>
            <person name="Wiley G.B."/>
            <person name="Macmil S.L."/>
            <person name="Roe B.A."/>
            <person name="Zeller R.W."/>
            <person name="Hastings K.E."/>
            <person name="Lemaire P."/>
            <person name="Lindquist E."/>
            <person name="Endo T."/>
            <person name="Hotta K."/>
            <person name="Inaba K."/>
        </authorList>
    </citation>
    <scope>NUCLEOTIDE SEQUENCE [LARGE SCALE GENOMIC DNA]</scope>
    <source>
        <strain evidence="18">wild type</strain>
    </source>
</reference>
<dbReference type="CDD" id="cd00054">
    <property type="entry name" value="EGF_CA"/>
    <property type="match status" value="1"/>
</dbReference>
<dbReference type="PROSITE" id="PS00010">
    <property type="entry name" value="ASX_HYDROXYL"/>
    <property type="match status" value="1"/>
</dbReference>
<keyword evidence="6" id="KW-0812">Transmembrane</keyword>
<feature type="domain" description="EGF-like" evidence="17">
    <location>
        <begin position="292"/>
        <end position="332"/>
    </location>
</feature>
<dbReference type="GO" id="GO:0016020">
    <property type="term" value="C:membrane"/>
    <property type="evidence" value="ECO:0007669"/>
    <property type="project" value="UniProtKB-SubCell"/>
</dbReference>
<dbReference type="GO" id="GO:0005509">
    <property type="term" value="F:calcium ion binding"/>
    <property type="evidence" value="ECO:0007669"/>
    <property type="project" value="InterPro"/>
</dbReference>
<comment type="subcellular location">
    <subcellularLocation>
        <location evidence="1">Membrane</location>
        <topology evidence="1">Single-pass type I membrane protein</topology>
    </subcellularLocation>
    <subcellularLocation>
        <location evidence="2">Secreted</location>
    </subcellularLocation>
</comment>
<evidence type="ECO:0000256" key="2">
    <source>
        <dbReference type="ARBA" id="ARBA00004613"/>
    </source>
</evidence>
<organism evidence="18 19">
    <name type="scientific">Ciona intestinalis</name>
    <name type="common">Transparent sea squirt</name>
    <name type="synonym">Ascidia intestinalis</name>
    <dbReference type="NCBI Taxonomy" id="7719"/>
    <lineage>
        <taxon>Eukaryota</taxon>
        <taxon>Metazoa</taxon>
        <taxon>Chordata</taxon>
        <taxon>Tunicata</taxon>
        <taxon>Ascidiacea</taxon>
        <taxon>Phlebobranchia</taxon>
        <taxon>Cionidae</taxon>
        <taxon>Ciona</taxon>
    </lineage>
</organism>
<dbReference type="Pfam" id="PF12662">
    <property type="entry name" value="cEGF"/>
    <property type="match status" value="1"/>
</dbReference>
<dbReference type="GO" id="GO:0005576">
    <property type="term" value="C:extracellular region"/>
    <property type="evidence" value="ECO:0007669"/>
    <property type="project" value="UniProtKB-SubCell"/>
</dbReference>
<reference evidence="18" key="3">
    <citation type="submission" date="2025-08" db="UniProtKB">
        <authorList>
            <consortium name="Ensembl"/>
        </authorList>
    </citation>
    <scope>IDENTIFICATION</scope>
</reference>
<dbReference type="InterPro" id="IPR000742">
    <property type="entry name" value="EGF"/>
</dbReference>
<dbReference type="FunFam" id="2.10.25.10:FF:000014">
    <property type="entry name" value="Latent-transforming growth factor beta-binding protein 3"/>
    <property type="match status" value="1"/>
</dbReference>
<feature type="domain" description="CUB" evidence="16">
    <location>
        <begin position="142"/>
        <end position="252"/>
    </location>
</feature>
<evidence type="ECO:0000259" key="17">
    <source>
        <dbReference type="PROSITE" id="PS50026"/>
    </source>
</evidence>
<dbReference type="SMART" id="SM00179">
    <property type="entry name" value="EGF_CA"/>
    <property type="match status" value="7"/>
</dbReference>
<feature type="domain" description="CUB" evidence="16">
    <location>
        <begin position="25"/>
        <end position="141"/>
    </location>
</feature>
<keyword evidence="9" id="KW-1133">Transmembrane helix</keyword>
<evidence type="ECO:0000256" key="6">
    <source>
        <dbReference type="ARBA" id="ARBA00022692"/>
    </source>
</evidence>